<evidence type="ECO:0000313" key="2">
    <source>
        <dbReference type="EMBL" id="MFB9199688.1"/>
    </source>
</evidence>
<sequence length="58" mass="6225">MTDDKSRNRRRISIDEAGLDRRRSAIQALMEQTPSPASEQAGVFAEANAPGAPQADLG</sequence>
<feature type="region of interest" description="Disordered" evidence="1">
    <location>
        <begin position="31"/>
        <end position="58"/>
    </location>
</feature>
<evidence type="ECO:0000256" key="1">
    <source>
        <dbReference type="SAM" id="MobiDB-lite"/>
    </source>
</evidence>
<keyword evidence="3" id="KW-1185">Reference proteome</keyword>
<reference evidence="2 3" key="1">
    <citation type="submission" date="2024-09" db="EMBL/GenBank/DDBJ databases">
        <authorList>
            <person name="Sun Q."/>
            <person name="Mori K."/>
        </authorList>
    </citation>
    <scope>NUCLEOTIDE SEQUENCE [LARGE SCALE GENOMIC DNA]</scope>
    <source>
        <strain evidence="2 3">CCM 3426</strain>
    </source>
</reference>
<dbReference type="EMBL" id="JBHMEI010000001">
    <property type="protein sequence ID" value="MFB9199688.1"/>
    <property type="molecule type" value="Genomic_DNA"/>
</dbReference>
<accession>A0ABV5I581</accession>
<name>A0ABV5I581_9ACTN</name>
<evidence type="ECO:0000313" key="3">
    <source>
        <dbReference type="Proteomes" id="UP001589647"/>
    </source>
</evidence>
<proteinExistence type="predicted"/>
<comment type="caution">
    <text evidence="2">The sequence shown here is derived from an EMBL/GenBank/DDBJ whole genome shotgun (WGS) entry which is preliminary data.</text>
</comment>
<protein>
    <submittedName>
        <fullName evidence="2">Uncharacterized protein</fullName>
    </submittedName>
</protein>
<dbReference type="Proteomes" id="UP001589647">
    <property type="component" value="Unassembled WGS sequence"/>
</dbReference>
<gene>
    <name evidence="2" type="ORF">ACFFV7_00675</name>
</gene>
<dbReference type="RefSeq" id="WP_185844866.1">
    <property type="nucleotide sequence ID" value="NZ_BMRC01000001.1"/>
</dbReference>
<organism evidence="2 3">
    <name type="scientific">Nonomuraea spiralis</name>
    <dbReference type="NCBI Taxonomy" id="46182"/>
    <lineage>
        <taxon>Bacteria</taxon>
        <taxon>Bacillati</taxon>
        <taxon>Actinomycetota</taxon>
        <taxon>Actinomycetes</taxon>
        <taxon>Streptosporangiales</taxon>
        <taxon>Streptosporangiaceae</taxon>
        <taxon>Nonomuraea</taxon>
    </lineage>
</organism>